<comment type="caution">
    <text evidence="1">The sequence shown here is derived from an EMBL/GenBank/DDBJ whole genome shotgun (WGS) entry which is preliminary data.</text>
</comment>
<dbReference type="EMBL" id="QZWG01000007">
    <property type="protein sequence ID" value="RZC03577.1"/>
    <property type="molecule type" value="Genomic_DNA"/>
</dbReference>
<sequence length="96" mass="11122">MMEEPPMAAPRTFQTQSIHLRDQHSGNVSNASGNGQFRMCQSREEEGHLIQRHFIVEMKVPIASPRFYTRIDTEGVMGVSLELPSERREREEHKEI</sequence>
<keyword evidence="2" id="KW-1185">Reference proteome</keyword>
<evidence type="ECO:0000313" key="2">
    <source>
        <dbReference type="Proteomes" id="UP000289340"/>
    </source>
</evidence>
<dbReference type="AlphaFoldDB" id="A0A445JYK1"/>
<evidence type="ECO:0000313" key="1">
    <source>
        <dbReference type="EMBL" id="RZC03577.1"/>
    </source>
</evidence>
<protein>
    <submittedName>
        <fullName evidence="1">Uncharacterized protein</fullName>
    </submittedName>
</protein>
<dbReference type="Proteomes" id="UP000289340">
    <property type="component" value="Chromosome 7"/>
</dbReference>
<proteinExistence type="predicted"/>
<reference evidence="1 2" key="1">
    <citation type="submission" date="2018-09" db="EMBL/GenBank/DDBJ databases">
        <title>A high-quality reference genome of wild soybean provides a powerful tool to mine soybean genomes.</title>
        <authorList>
            <person name="Xie M."/>
            <person name="Chung C.Y.L."/>
            <person name="Li M.-W."/>
            <person name="Wong F.-L."/>
            <person name="Chan T.-F."/>
            <person name="Lam H.-M."/>
        </authorList>
    </citation>
    <scope>NUCLEOTIDE SEQUENCE [LARGE SCALE GENOMIC DNA]</scope>
    <source>
        <strain evidence="2">cv. W05</strain>
        <tissue evidence="1">Hypocotyl of etiolated seedlings</tissue>
    </source>
</reference>
<organism evidence="1 2">
    <name type="scientific">Glycine soja</name>
    <name type="common">Wild soybean</name>
    <dbReference type="NCBI Taxonomy" id="3848"/>
    <lineage>
        <taxon>Eukaryota</taxon>
        <taxon>Viridiplantae</taxon>
        <taxon>Streptophyta</taxon>
        <taxon>Embryophyta</taxon>
        <taxon>Tracheophyta</taxon>
        <taxon>Spermatophyta</taxon>
        <taxon>Magnoliopsida</taxon>
        <taxon>eudicotyledons</taxon>
        <taxon>Gunneridae</taxon>
        <taxon>Pentapetalae</taxon>
        <taxon>rosids</taxon>
        <taxon>fabids</taxon>
        <taxon>Fabales</taxon>
        <taxon>Fabaceae</taxon>
        <taxon>Papilionoideae</taxon>
        <taxon>50 kb inversion clade</taxon>
        <taxon>NPAAA clade</taxon>
        <taxon>indigoferoid/millettioid clade</taxon>
        <taxon>Phaseoleae</taxon>
        <taxon>Glycine</taxon>
        <taxon>Glycine subgen. Soja</taxon>
    </lineage>
</organism>
<gene>
    <name evidence="1" type="ORF">D0Y65_018303</name>
</gene>
<name>A0A445JYK1_GLYSO</name>
<accession>A0A445JYK1</accession>